<dbReference type="AlphaFoldDB" id="A0A1R3JFF7"/>
<feature type="compositionally biased region" description="Basic and acidic residues" evidence="1">
    <location>
        <begin position="128"/>
        <end position="141"/>
    </location>
</feature>
<dbReference type="EMBL" id="AWWV01008075">
    <property type="protein sequence ID" value="OMO93521.1"/>
    <property type="molecule type" value="Genomic_DNA"/>
</dbReference>
<keyword evidence="3" id="KW-1185">Reference proteome</keyword>
<sequence length="162" mass="18745">MYHLFRSSPLKGCPIVSVGTKRGRFSQARKPLPKTPPPPPPPPKQTPTPSKFRTFTGVLIGFGGLMCGIEYGFTISMFTYWSYIHGPDPAKEWLKRRFDPTSQFPVAARDEEFLLEVRMAIEEFNERMDKVEEKVQKEEERRKKRKRKSSPLVKKGDLFKVL</sequence>
<comment type="caution">
    <text evidence="2">The sequence shown here is derived from an EMBL/GenBank/DDBJ whole genome shotgun (WGS) entry which is preliminary data.</text>
</comment>
<feature type="region of interest" description="Disordered" evidence="1">
    <location>
        <begin position="22"/>
        <end position="50"/>
    </location>
</feature>
<protein>
    <submittedName>
        <fullName evidence="2">Uncharacterized protein</fullName>
    </submittedName>
</protein>
<gene>
    <name evidence="2" type="ORF">CCACVL1_06473</name>
</gene>
<organism evidence="2 3">
    <name type="scientific">Corchorus capsularis</name>
    <name type="common">Jute</name>
    <dbReference type="NCBI Taxonomy" id="210143"/>
    <lineage>
        <taxon>Eukaryota</taxon>
        <taxon>Viridiplantae</taxon>
        <taxon>Streptophyta</taxon>
        <taxon>Embryophyta</taxon>
        <taxon>Tracheophyta</taxon>
        <taxon>Spermatophyta</taxon>
        <taxon>Magnoliopsida</taxon>
        <taxon>eudicotyledons</taxon>
        <taxon>Gunneridae</taxon>
        <taxon>Pentapetalae</taxon>
        <taxon>rosids</taxon>
        <taxon>malvids</taxon>
        <taxon>Malvales</taxon>
        <taxon>Malvaceae</taxon>
        <taxon>Grewioideae</taxon>
        <taxon>Apeibeae</taxon>
        <taxon>Corchorus</taxon>
    </lineage>
</organism>
<dbReference type="Proteomes" id="UP000188268">
    <property type="component" value="Unassembled WGS sequence"/>
</dbReference>
<reference evidence="2 3" key="1">
    <citation type="submission" date="2013-09" db="EMBL/GenBank/DDBJ databases">
        <title>Corchorus capsularis genome sequencing.</title>
        <authorList>
            <person name="Alam M."/>
            <person name="Haque M.S."/>
            <person name="Islam M.S."/>
            <person name="Emdad E.M."/>
            <person name="Islam M.M."/>
            <person name="Ahmed B."/>
            <person name="Halim A."/>
            <person name="Hossen Q.M.M."/>
            <person name="Hossain M.Z."/>
            <person name="Ahmed R."/>
            <person name="Khan M.M."/>
            <person name="Islam R."/>
            <person name="Rashid M.M."/>
            <person name="Khan S.A."/>
            <person name="Rahman M.S."/>
            <person name="Alam M."/>
        </authorList>
    </citation>
    <scope>NUCLEOTIDE SEQUENCE [LARGE SCALE GENOMIC DNA]</scope>
    <source>
        <strain evidence="3">cv. CVL-1</strain>
        <tissue evidence="2">Whole seedling</tissue>
    </source>
</reference>
<proteinExistence type="predicted"/>
<accession>A0A1R3JFF7</accession>
<feature type="region of interest" description="Disordered" evidence="1">
    <location>
        <begin position="128"/>
        <end position="162"/>
    </location>
</feature>
<feature type="compositionally biased region" description="Pro residues" evidence="1">
    <location>
        <begin position="33"/>
        <end position="46"/>
    </location>
</feature>
<evidence type="ECO:0000256" key="1">
    <source>
        <dbReference type="SAM" id="MobiDB-lite"/>
    </source>
</evidence>
<evidence type="ECO:0000313" key="2">
    <source>
        <dbReference type="EMBL" id="OMO93521.1"/>
    </source>
</evidence>
<dbReference type="Gramene" id="OMO93521">
    <property type="protein sequence ID" value="OMO93521"/>
    <property type="gene ID" value="CCACVL1_06473"/>
</dbReference>
<name>A0A1R3JFF7_COCAP</name>
<evidence type="ECO:0000313" key="3">
    <source>
        <dbReference type="Proteomes" id="UP000188268"/>
    </source>
</evidence>